<evidence type="ECO:0000256" key="8">
    <source>
        <dbReference type="ARBA" id="ARBA00023319"/>
    </source>
</evidence>
<dbReference type="STRING" id="94237.ENSMMOP00000016205"/>
<dbReference type="GO" id="GO:0034113">
    <property type="term" value="P:heterotypic cell-cell adhesion"/>
    <property type="evidence" value="ECO:0007669"/>
    <property type="project" value="TreeGrafter"/>
</dbReference>
<proteinExistence type="predicted"/>
<dbReference type="InterPro" id="IPR013106">
    <property type="entry name" value="Ig_V-set"/>
</dbReference>
<evidence type="ECO:0000256" key="7">
    <source>
        <dbReference type="ARBA" id="ARBA00023180"/>
    </source>
</evidence>
<keyword evidence="8" id="KW-0393">Immunoglobulin domain</keyword>
<keyword evidence="3" id="KW-0732">Signal</keyword>
<dbReference type="InterPro" id="IPR013783">
    <property type="entry name" value="Ig-like_fold"/>
</dbReference>
<sequence>ITKCLVRLVLNHIKTYLPPSFEPSPDCCFPTGVLQVTWQRLFKDGSIENLATHGKRFGQQVNEPFQGKVVLNDASLNSTSITVKNVTWNDEGCYICSFNAYPDGSKRKHTCLTVQGNFSTRVPKTQP</sequence>
<dbReference type="PANTHER" id="PTHR46841">
    <property type="entry name" value="OX-2 MEMBRANE GLYCOPROTEIN"/>
    <property type="match status" value="1"/>
</dbReference>
<dbReference type="OMA" id="KCIFNAF"/>
<evidence type="ECO:0000256" key="2">
    <source>
        <dbReference type="ARBA" id="ARBA00022692"/>
    </source>
</evidence>
<dbReference type="Proteomes" id="UP000261620">
    <property type="component" value="Unplaced"/>
</dbReference>
<evidence type="ECO:0000256" key="1">
    <source>
        <dbReference type="ARBA" id="ARBA00004167"/>
    </source>
</evidence>
<dbReference type="GO" id="GO:0030424">
    <property type="term" value="C:axon"/>
    <property type="evidence" value="ECO:0007669"/>
    <property type="project" value="TreeGrafter"/>
</dbReference>
<dbReference type="SUPFAM" id="SSF48726">
    <property type="entry name" value="Immunoglobulin"/>
    <property type="match status" value="1"/>
</dbReference>
<evidence type="ECO:0000256" key="3">
    <source>
        <dbReference type="ARBA" id="ARBA00022729"/>
    </source>
</evidence>
<dbReference type="Gene3D" id="2.60.40.10">
    <property type="entry name" value="Immunoglobulins"/>
    <property type="match status" value="1"/>
</dbReference>
<keyword evidence="11" id="KW-1185">Reference proteome</keyword>
<dbReference type="InterPro" id="IPR036179">
    <property type="entry name" value="Ig-like_dom_sf"/>
</dbReference>
<evidence type="ECO:0000313" key="11">
    <source>
        <dbReference type="Proteomes" id="UP000261620"/>
    </source>
</evidence>
<name>A0A3Q4BC59_MOLML</name>
<dbReference type="GO" id="GO:0150079">
    <property type="term" value="P:negative regulation of neuroinflammatory response"/>
    <property type="evidence" value="ECO:0007669"/>
    <property type="project" value="TreeGrafter"/>
</dbReference>
<dbReference type="Ensembl" id="ENSMMOT00000016475.1">
    <property type="protein sequence ID" value="ENSMMOP00000016205.1"/>
    <property type="gene ID" value="ENSMMOG00000012373.1"/>
</dbReference>
<keyword evidence="7" id="KW-0325">Glycoprotein</keyword>
<reference evidence="10" key="2">
    <citation type="submission" date="2025-09" db="UniProtKB">
        <authorList>
            <consortium name="Ensembl"/>
        </authorList>
    </citation>
    <scope>IDENTIFICATION</scope>
</reference>
<evidence type="ECO:0000259" key="9">
    <source>
        <dbReference type="Pfam" id="PF07686"/>
    </source>
</evidence>
<feature type="domain" description="Immunoglobulin V-set" evidence="9">
    <location>
        <begin position="27"/>
        <end position="114"/>
    </location>
</feature>
<keyword evidence="2" id="KW-0812">Transmembrane</keyword>
<dbReference type="GO" id="GO:0098632">
    <property type="term" value="F:cell-cell adhesion mediator activity"/>
    <property type="evidence" value="ECO:0007669"/>
    <property type="project" value="InterPro"/>
</dbReference>
<dbReference type="GO" id="GO:0043025">
    <property type="term" value="C:neuronal cell body"/>
    <property type="evidence" value="ECO:0007669"/>
    <property type="project" value="TreeGrafter"/>
</dbReference>
<evidence type="ECO:0000313" key="10">
    <source>
        <dbReference type="Ensembl" id="ENSMMOP00000016205.1"/>
    </source>
</evidence>
<evidence type="ECO:0000256" key="6">
    <source>
        <dbReference type="ARBA" id="ARBA00023157"/>
    </source>
</evidence>
<dbReference type="Pfam" id="PF07686">
    <property type="entry name" value="V-set"/>
    <property type="match status" value="1"/>
</dbReference>
<organism evidence="10 11">
    <name type="scientific">Mola mola</name>
    <name type="common">Ocean sunfish</name>
    <name type="synonym">Tetraodon mola</name>
    <dbReference type="NCBI Taxonomy" id="94237"/>
    <lineage>
        <taxon>Eukaryota</taxon>
        <taxon>Metazoa</taxon>
        <taxon>Chordata</taxon>
        <taxon>Craniata</taxon>
        <taxon>Vertebrata</taxon>
        <taxon>Euteleostomi</taxon>
        <taxon>Actinopterygii</taxon>
        <taxon>Neopterygii</taxon>
        <taxon>Teleostei</taxon>
        <taxon>Neoteleostei</taxon>
        <taxon>Acanthomorphata</taxon>
        <taxon>Eupercaria</taxon>
        <taxon>Tetraodontiformes</taxon>
        <taxon>Molidae</taxon>
        <taxon>Mola</taxon>
    </lineage>
</organism>
<accession>A0A3Q4BC59</accession>
<dbReference type="InterPro" id="IPR047164">
    <property type="entry name" value="OX2G-like"/>
</dbReference>
<dbReference type="PANTHER" id="PTHR46841:SF7">
    <property type="entry name" value="IG-LIKE DOMAIN-CONTAINING PROTEIN"/>
    <property type="match status" value="1"/>
</dbReference>
<dbReference type="AlphaFoldDB" id="A0A3Q4BC59"/>
<keyword evidence="4" id="KW-1133">Transmembrane helix</keyword>
<evidence type="ECO:0000256" key="4">
    <source>
        <dbReference type="ARBA" id="ARBA00022989"/>
    </source>
</evidence>
<reference evidence="10" key="1">
    <citation type="submission" date="2025-08" db="UniProtKB">
        <authorList>
            <consortium name="Ensembl"/>
        </authorList>
    </citation>
    <scope>IDENTIFICATION</scope>
</reference>
<comment type="subcellular location">
    <subcellularLocation>
        <location evidence="1">Membrane</location>
        <topology evidence="1">Single-pass membrane protein</topology>
    </subcellularLocation>
</comment>
<evidence type="ECO:0000256" key="5">
    <source>
        <dbReference type="ARBA" id="ARBA00023136"/>
    </source>
</evidence>
<keyword evidence="6" id="KW-1015">Disulfide bond</keyword>
<dbReference type="GO" id="GO:0016020">
    <property type="term" value="C:membrane"/>
    <property type="evidence" value="ECO:0007669"/>
    <property type="project" value="UniProtKB-SubCell"/>
</dbReference>
<dbReference type="GO" id="GO:0009986">
    <property type="term" value="C:cell surface"/>
    <property type="evidence" value="ECO:0007669"/>
    <property type="project" value="TreeGrafter"/>
</dbReference>
<keyword evidence="5" id="KW-0472">Membrane</keyword>
<protein>
    <recommendedName>
        <fullName evidence="9">Immunoglobulin V-set domain-containing protein</fullName>
    </recommendedName>
</protein>